<name>A0A2U3EEL9_PURLI</name>
<proteinExistence type="predicted"/>
<evidence type="ECO:0000313" key="2">
    <source>
        <dbReference type="EMBL" id="PWI72922.1"/>
    </source>
</evidence>
<organism evidence="2 3">
    <name type="scientific">Purpureocillium lilacinum</name>
    <name type="common">Paecilomyces lilacinus</name>
    <dbReference type="NCBI Taxonomy" id="33203"/>
    <lineage>
        <taxon>Eukaryota</taxon>
        <taxon>Fungi</taxon>
        <taxon>Dikarya</taxon>
        <taxon>Ascomycota</taxon>
        <taxon>Pezizomycotina</taxon>
        <taxon>Sordariomycetes</taxon>
        <taxon>Hypocreomycetidae</taxon>
        <taxon>Hypocreales</taxon>
        <taxon>Ophiocordycipitaceae</taxon>
        <taxon>Purpureocillium</taxon>
    </lineage>
</organism>
<dbReference type="EMBL" id="LCWV01000005">
    <property type="protein sequence ID" value="PWI72922.1"/>
    <property type="molecule type" value="Genomic_DNA"/>
</dbReference>
<evidence type="ECO:0000313" key="3">
    <source>
        <dbReference type="Proteomes" id="UP000245956"/>
    </source>
</evidence>
<gene>
    <name evidence="2" type="ORF">PCL_09937</name>
</gene>
<protein>
    <submittedName>
        <fullName evidence="2">Uncharacterized protein</fullName>
    </submittedName>
</protein>
<accession>A0A2U3EEL9</accession>
<evidence type="ECO:0000256" key="1">
    <source>
        <dbReference type="SAM" id="MobiDB-lite"/>
    </source>
</evidence>
<dbReference type="Proteomes" id="UP000245956">
    <property type="component" value="Unassembled WGS sequence"/>
</dbReference>
<comment type="caution">
    <text evidence="2">The sequence shown here is derived from an EMBL/GenBank/DDBJ whole genome shotgun (WGS) entry which is preliminary data.</text>
</comment>
<reference evidence="2 3" key="1">
    <citation type="journal article" date="2016" name="Front. Microbiol.">
        <title>Genome and transcriptome sequences reveal the specific parasitism of the nematophagous Purpureocillium lilacinum 36-1.</title>
        <authorList>
            <person name="Xie J."/>
            <person name="Li S."/>
            <person name="Mo C."/>
            <person name="Xiao X."/>
            <person name="Peng D."/>
            <person name="Wang G."/>
            <person name="Xiao Y."/>
        </authorList>
    </citation>
    <scope>NUCLEOTIDE SEQUENCE [LARGE SCALE GENOMIC DNA]</scope>
    <source>
        <strain evidence="2 3">36-1</strain>
    </source>
</reference>
<dbReference type="AlphaFoldDB" id="A0A2U3EEL9"/>
<feature type="region of interest" description="Disordered" evidence="1">
    <location>
        <begin position="54"/>
        <end position="74"/>
    </location>
</feature>
<sequence length="271" mass="30043">MQAALTASRGELTSLTLGRTAAARRKRKPCNRGTYRENKCWASLRISRFEPDAASSNVGVDTTSNVDSPSVPQTLTRQNFPSLIPQSQVVKPFTMKASIFTLAAIAGFAVAAPVPESTDGNSADVDYRKLWRKEPEEAGTDGGIYSVRQWGGKRDASTADDDYRKIWRKDPEEASTDGGIYTVRLWGNKKRDPGTDIDYKKIWRKDPEEAGTDGGIYTVRLWGNKKRDPNTADDDYRKIWRKDPEEAGTDGGIYTPALWGIKKDTNSADAD</sequence>